<evidence type="ECO:0000259" key="8">
    <source>
        <dbReference type="PROSITE" id="PS50112"/>
    </source>
</evidence>
<dbReference type="InterPro" id="IPR003594">
    <property type="entry name" value="HATPase_dom"/>
</dbReference>
<dbReference type="PROSITE" id="PS50112">
    <property type="entry name" value="PAS"/>
    <property type="match status" value="1"/>
</dbReference>
<dbReference type="PROSITE" id="PS50113">
    <property type="entry name" value="PAC"/>
    <property type="match status" value="1"/>
</dbReference>
<dbReference type="SMART" id="SM00387">
    <property type="entry name" value="HATPase_c"/>
    <property type="match status" value="1"/>
</dbReference>
<comment type="catalytic activity">
    <reaction evidence="1">
        <text>ATP + protein L-histidine = ADP + protein N-phospho-L-histidine.</text>
        <dbReference type="EC" id="2.7.13.3"/>
    </reaction>
</comment>
<feature type="domain" description="Histidine kinase" evidence="7">
    <location>
        <begin position="133"/>
        <end position="353"/>
    </location>
</feature>
<feature type="domain" description="PAC" evidence="9">
    <location>
        <begin position="45"/>
        <end position="97"/>
    </location>
</feature>
<evidence type="ECO:0000259" key="9">
    <source>
        <dbReference type="PROSITE" id="PS50113"/>
    </source>
</evidence>
<evidence type="ECO:0000256" key="3">
    <source>
        <dbReference type="ARBA" id="ARBA00022553"/>
    </source>
</evidence>
<proteinExistence type="predicted"/>
<protein>
    <recommendedName>
        <fullName evidence="2">histidine kinase</fullName>
        <ecNumber evidence="2">2.7.13.3</ecNumber>
    </recommendedName>
</protein>
<dbReference type="InterPro" id="IPR005467">
    <property type="entry name" value="His_kinase_dom"/>
</dbReference>
<dbReference type="Gene3D" id="1.10.287.130">
    <property type="match status" value="1"/>
</dbReference>
<name>A0A645DWE2_9ZZZZ</name>
<accession>A0A645DWE2</accession>
<dbReference type="InterPro" id="IPR013767">
    <property type="entry name" value="PAS_fold"/>
</dbReference>
<dbReference type="InterPro" id="IPR050736">
    <property type="entry name" value="Sensor_HK_Regulatory"/>
</dbReference>
<dbReference type="CDD" id="cd00082">
    <property type="entry name" value="HisKA"/>
    <property type="match status" value="1"/>
</dbReference>
<dbReference type="EMBL" id="VSSQ01040418">
    <property type="protein sequence ID" value="MPM93656.1"/>
    <property type="molecule type" value="Genomic_DNA"/>
</dbReference>
<evidence type="ECO:0000256" key="1">
    <source>
        <dbReference type="ARBA" id="ARBA00000085"/>
    </source>
</evidence>
<sequence length="357" mass="40005">MFGFRADEVIGRPIIETIVPASESVTERDLARVISAILDDPEAYAENENENVTRDGRRIWVRWFNRAILGRDERFEGVLCIGHDITEQHGLEIELAQYRDHLEEQVNERTRELSLAREAAERLSEVKSRFLTNMSHEMRTPLHQINGLLQIFKRQEMTAKQTQLLERLQAATQGLTRTIDAILEMSWIDSGRLALKRQVFALQVLIDEIAGMAAEQASVKGLEFVCDTHLTDTQVVGDPVLIRRAIANYIDNAMRFTPNGRITLRANAESLPGGELELRLEVEDTGVGIAAEDIDRLFSIFEQGDNSQSRLYSGLGVGLAMTRQIALAMGGKVGCRSVLGEGSVFWLTFRLARVGGQ</sequence>
<dbReference type="PROSITE" id="PS50109">
    <property type="entry name" value="HIS_KIN"/>
    <property type="match status" value="1"/>
</dbReference>
<dbReference type="SMART" id="SM00086">
    <property type="entry name" value="PAC"/>
    <property type="match status" value="1"/>
</dbReference>
<dbReference type="InterPro" id="IPR036097">
    <property type="entry name" value="HisK_dim/P_sf"/>
</dbReference>
<dbReference type="AlphaFoldDB" id="A0A645DWE2"/>
<dbReference type="Gene3D" id="3.30.450.20">
    <property type="entry name" value="PAS domain"/>
    <property type="match status" value="1"/>
</dbReference>
<dbReference type="NCBIfam" id="TIGR00229">
    <property type="entry name" value="sensory_box"/>
    <property type="match status" value="1"/>
</dbReference>
<keyword evidence="6" id="KW-0902">Two-component regulatory system</keyword>
<evidence type="ECO:0000259" key="7">
    <source>
        <dbReference type="PROSITE" id="PS50109"/>
    </source>
</evidence>
<dbReference type="EC" id="2.7.13.3" evidence="2"/>
<dbReference type="SUPFAM" id="SSF55874">
    <property type="entry name" value="ATPase domain of HSP90 chaperone/DNA topoisomerase II/histidine kinase"/>
    <property type="match status" value="1"/>
</dbReference>
<dbReference type="GO" id="GO:0006355">
    <property type="term" value="P:regulation of DNA-templated transcription"/>
    <property type="evidence" value="ECO:0007669"/>
    <property type="project" value="InterPro"/>
</dbReference>
<feature type="domain" description="PAS" evidence="8">
    <location>
        <begin position="1"/>
        <end position="37"/>
    </location>
</feature>
<dbReference type="InterPro" id="IPR000700">
    <property type="entry name" value="PAS-assoc_C"/>
</dbReference>
<evidence type="ECO:0000256" key="4">
    <source>
        <dbReference type="ARBA" id="ARBA00022679"/>
    </source>
</evidence>
<comment type="caution">
    <text evidence="10">The sequence shown here is derived from an EMBL/GenBank/DDBJ whole genome shotgun (WGS) entry which is preliminary data.</text>
</comment>
<dbReference type="Gene3D" id="3.30.565.10">
    <property type="entry name" value="Histidine kinase-like ATPase, C-terminal domain"/>
    <property type="match status" value="1"/>
</dbReference>
<dbReference type="CDD" id="cd00130">
    <property type="entry name" value="PAS"/>
    <property type="match status" value="1"/>
</dbReference>
<evidence type="ECO:0000256" key="6">
    <source>
        <dbReference type="ARBA" id="ARBA00023012"/>
    </source>
</evidence>
<dbReference type="CDD" id="cd16922">
    <property type="entry name" value="HATPase_EvgS-ArcB-TorS-like"/>
    <property type="match status" value="1"/>
</dbReference>
<keyword evidence="4 10" id="KW-0808">Transferase</keyword>
<dbReference type="InterPro" id="IPR035965">
    <property type="entry name" value="PAS-like_dom_sf"/>
</dbReference>
<dbReference type="InterPro" id="IPR036890">
    <property type="entry name" value="HATPase_C_sf"/>
</dbReference>
<dbReference type="PANTHER" id="PTHR43711">
    <property type="entry name" value="TWO-COMPONENT HISTIDINE KINASE"/>
    <property type="match status" value="1"/>
</dbReference>
<keyword evidence="3" id="KW-0597">Phosphoprotein</keyword>
<evidence type="ECO:0000256" key="2">
    <source>
        <dbReference type="ARBA" id="ARBA00012438"/>
    </source>
</evidence>
<dbReference type="GO" id="GO:0000155">
    <property type="term" value="F:phosphorelay sensor kinase activity"/>
    <property type="evidence" value="ECO:0007669"/>
    <property type="project" value="InterPro"/>
</dbReference>
<dbReference type="InterPro" id="IPR000014">
    <property type="entry name" value="PAS"/>
</dbReference>
<dbReference type="Pfam" id="PF00512">
    <property type="entry name" value="HisKA"/>
    <property type="match status" value="1"/>
</dbReference>
<dbReference type="PANTHER" id="PTHR43711:SF31">
    <property type="entry name" value="HISTIDINE KINASE"/>
    <property type="match status" value="1"/>
</dbReference>
<reference evidence="10" key="1">
    <citation type="submission" date="2019-08" db="EMBL/GenBank/DDBJ databases">
        <authorList>
            <person name="Kucharzyk K."/>
            <person name="Murdoch R.W."/>
            <person name="Higgins S."/>
            <person name="Loffler F."/>
        </authorList>
    </citation>
    <scope>NUCLEOTIDE SEQUENCE</scope>
</reference>
<dbReference type="InterPro" id="IPR003661">
    <property type="entry name" value="HisK_dim/P_dom"/>
</dbReference>
<gene>
    <name evidence="10" type="primary">rcsC_216</name>
    <name evidence="10" type="ORF">SDC9_140796</name>
</gene>
<dbReference type="Pfam" id="PF00989">
    <property type="entry name" value="PAS"/>
    <property type="match status" value="1"/>
</dbReference>
<evidence type="ECO:0000256" key="5">
    <source>
        <dbReference type="ARBA" id="ARBA00022777"/>
    </source>
</evidence>
<keyword evidence="5 10" id="KW-0418">Kinase</keyword>
<evidence type="ECO:0000313" key="10">
    <source>
        <dbReference type="EMBL" id="MPM93656.1"/>
    </source>
</evidence>
<dbReference type="InterPro" id="IPR004358">
    <property type="entry name" value="Sig_transdc_His_kin-like_C"/>
</dbReference>
<dbReference type="SMART" id="SM00388">
    <property type="entry name" value="HisKA"/>
    <property type="match status" value="1"/>
</dbReference>
<dbReference type="Pfam" id="PF02518">
    <property type="entry name" value="HATPase_c"/>
    <property type="match status" value="1"/>
</dbReference>
<organism evidence="10">
    <name type="scientific">bioreactor metagenome</name>
    <dbReference type="NCBI Taxonomy" id="1076179"/>
    <lineage>
        <taxon>unclassified sequences</taxon>
        <taxon>metagenomes</taxon>
        <taxon>ecological metagenomes</taxon>
    </lineage>
</organism>
<dbReference type="InterPro" id="IPR001610">
    <property type="entry name" value="PAC"/>
</dbReference>
<dbReference type="SUPFAM" id="SSF47384">
    <property type="entry name" value="Homodimeric domain of signal transducing histidine kinase"/>
    <property type="match status" value="1"/>
</dbReference>
<dbReference type="SUPFAM" id="SSF55785">
    <property type="entry name" value="PYP-like sensor domain (PAS domain)"/>
    <property type="match status" value="1"/>
</dbReference>
<dbReference type="PRINTS" id="PR00344">
    <property type="entry name" value="BCTRLSENSOR"/>
</dbReference>